<evidence type="ECO:0000313" key="3">
    <source>
        <dbReference type="Proteomes" id="UP000014500"/>
    </source>
</evidence>
<dbReference type="EnsemblMetazoa" id="SMAR003925-RA">
    <property type="protein sequence ID" value="SMAR003925-PA"/>
    <property type="gene ID" value="SMAR003925"/>
</dbReference>
<keyword evidence="1" id="KW-0732">Signal</keyword>
<evidence type="ECO:0000313" key="2">
    <source>
        <dbReference type="EnsemblMetazoa" id="SMAR003925-PA"/>
    </source>
</evidence>
<proteinExistence type="predicted"/>
<feature type="chain" id="PRO_5004590000" evidence="1">
    <location>
        <begin position="18"/>
        <end position="163"/>
    </location>
</feature>
<evidence type="ECO:0000256" key="1">
    <source>
        <dbReference type="SAM" id="SignalP"/>
    </source>
</evidence>
<reference evidence="2" key="2">
    <citation type="submission" date="2015-02" db="UniProtKB">
        <authorList>
            <consortium name="EnsemblMetazoa"/>
        </authorList>
    </citation>
    <scope>IDENTIFICATION</scope>
</reference>
<organism evidence="2 3">
    <name type="scientific">Strigamia maritima</name>
    <name type="common">European centipede</name>
    <name type="synonym">Geophilus maritimus</name>
    <dbReference type="NCBI Taxonomy" id="126957"/>
    <lineage>
        <taxon>Eukaryota</taxon>
        <taxon>Metazoa</taxon>
        <taxon>Ecdysozoa</taxon>
        <taxon>Arthropoda</taxon>
        <taxon>Myriapoda</taxon>
        <taxon>Chilopoda</taxon>
        <taxon>Pleurostigmophora</taxon>
        <taxon>Geophilomorpha</taxon>
        <taxon>Linotaeniidae</taxon>
        <taxon>Strigamia</taxon>
    </lineage>
</organism>
<name>T1IS62_STRMM</name>
<reference evidence="3" key="1">
    <citation type="submission" date="2011-05" db="EMBL/GenBank/DDBJ databases">
        <authorList>
            <person name="Richards S.R."/>
            <person name="Qu J."/>
            <person name="Jiang H."/>
            <person name="Jhangiani S.N."/>
            <person name="Agravi P."/>
            <person name="Goodspeed R."/>
            <person name="Gross S."/>
            <person name="Mandapat C."/>
            <person name="Jackson L."/>
            <person name="Mathew T."/>
            <person name="Pu L."/>
            <person name="Thornton R."/>
            <person name="Saada N."/>
            <person name="Wilczek-Boney K.B."/>
            <person name="Lee S."/>
            <person name="Kovar C."/>
            <person name="Wu Y."/>
            <person name="Scherer S.E."/>
            <person name="Worley K.C."/>
            <person name="Muzny D.M."/>
            <person name="Gibbs R."/>
        </authorList>
    </citation>
    <scope>NUCLEOTIDE SEQUENCE</scope>
    <source>
        <strain evidence="3">Brora</strain>
    </source>
</reference>
<protein>
    <submittedName>
        <fullName evidence="2">Uncharacterized protein</fullName>
    </submittedName>
</protein>
<dbReference type="AlphaFoldDB" id="T1IS62"/>
<feature type="signal peptide" evidence="1">
    <location>
        <begin position="1"/>
        <end position="17"/>
    </location>
</feature>
<dbReference type="Proteomes" id="UP000014500">
    <property type="component" value="Unassembled WGS sequence"/>
</dbReference>
<dbReference type="EMBL" id="JH431423">
    <property type="status" value="NOT_ANNOTATED_CDS"/>
    <property type="molecule type" value="Genomic_DNA"/>
</dbReference>
<keyword evidence="3" id="KW-1185">Reference proteome</keyword>
<dbReference type="HOGENOM" id="CLU_1629157_0_0_1"/>
<accession>T1IS62</accession>
<sequence>MAPWWLFLLFGVDFVLCENENTTEVRNLEVEERNKTTTISPQQADDDFADSLVDELKLQANLRFQFPLEYDIEPIAVGDVSFLTGGQFKGLSSMRREGHTRRHDNDTLIIPAVLENTQTIFNWTFSYFFLFTKSGKALVRSAHMPITLHVRTGPERLAHFGDM</sequence>